<name>H6WBQ2_9CAUD</name>
<gene>
    <name evidence="1" type="ORF">RcapNL_00049</name>
</gene>
<dbReference type="KEGG" id="vg:14698254"/>
<keyword evidence="2" id="KW-1185">Reference proteome</keyword>
<evidence type="ECO:0000313" key="1">
    <source>
        <dbReference type="EMBL" id="AFA44889.1"/>
    </source>
</evidence>
<proteinExistence type="predicted"/>
<dbReference type="RefSeq" id="YP_007518431.1">
    <property type="nucleotide sequence ID" value="NC_020489.1"/>
</dbReference>
<sequence>MADDLYQMAPPLSISGEYGATSVALTRDGSCYRLAFGRSQYDHAGNRASALFHGAVILSPEAMEDLIRQLSALGIR</sequence>
<dbReference type="GeneID" id="14698254"/>
<accession>H6WBQ2</accession>
<dbReference type="EMBL" id="JQ066768">
    <property type="protein sequence ID" value="AFA44889.1"/>
    <property type="molecule type" value="Genomic_DNA"/>
</dbReference>
<protein>
    <submittedName>
        <fullName evidence="1">Uncharacterized protein</fullName>
    </submittedName>
</protein>
<evidence type="ECO:0000313" key="2">
    <source>
        <dbReference type="Proteomes" id="UP000007518"/>
    </source>
</evidence>
<reference evidence="1 2" key="1">
    <citation type="submission" date="2011-11" db="EMBL/GenBank/DDBJ databases">
        <authorList>
            <person name="Hynes A.P."/>
            <person name="Lang A.S."/>
        </authorList>
    </citation>
    <scope>NUCLEOTIDE SEQUENCE [LARGE SCALE GENOMIC DNA]</scope>
</reference>
<organism evidence="1 2">
    <name type="scientific">Rhodobacter phage RcapNL</name>
    <dbReference type="NCBI Taxonomy" id="1131316"/>
    <lineage>
        <taxon>Viruses</taxon>
        <taxon>Duplodnaviria</taxon>
        <taxon>Heunggongvirae</taxon>
        <taxon>Uroviricota</taxon>
        <taxon>Caudoviricetes</taxon>
        <taxon>Capnelvirus</taxon>
        <taxon>Capnelvirus RcapNL</taxon>
    </lineage>
</organism>
<dbReference type="Proteomes" id="UP000007518">
    <property type="component" value="Segment"/>
</dbReference>